<dbReference type="Pfam" id="PF01546">
    <property type="entry name" value="Peptidase_M20"/>
    <property type="match status" value="1"/>
</dbReference>
<name>A0A916QQ37_9RHOB</name>
<dbReference type="InterPro" id="IPR011650">
    <property type="entry name" value="Peptidase_M20_dimer"/>
</dbReference>
<evidence type="ECO:0000256" key="2">
    <source>
        <dbReference type="ARBA" id="ARBA00005691"/>
    </source>
</evidence>
<dbReference type="InterPro" id="IPR010169">
    <property type="entry name" value="AcOrn-deacetyl"/>
</dbReference>
<dbReference type="GO" id="GO:0006526">
    <property type="term" value="P:L-arginine biosynthetic process"/>
    <property type="evidence" value="ECO:0007669"/>
    <property type="project" value="UniProtKB-KW"/>
</dbReference>
<evidence type="ECO:0000256" key="8">
    <source>
        <dbReference type="ARBA" id="ARBA00022833"/>
    </source>
</evidence>
<reference evidence="11" key="1">
    <citation type="journal article" date="2014" name="Int. J. Syst. Evol. Microbiol.">
        <title>Complete genome sequence of Corynebacterium casei LMG S-19264T (=DSM 44701T), isolated from a smear-ripened cheese.</title>
        <authorList>
            <consortium name="US DOE Joint Genome Institute (JGI-PGF)"/>
            <person name="Walter F."/>
            <person name="Albersmeier A."/>
            <person name="Kalinowski J."/>
            <person name="Ruckert C."/>
        </authorList>
    </citation>
    <scope>NUCLEOTIDE SEQUENCE</scope>
    <source>
        <strain evidence="11">CGMCC 1.15880</strain>
    </source>
</reference>
<gene>
    <name evidence="11" type="primary">argE</name>
    <name evidence="11" type="ORF">GCM10011498_03320</name>
</gene>
<evidence type="ECO:0000256" key="5">
    <source>
        <dbReference type="ARBA" id="ARBA00022605"/>
    </source>
</evidence>
<dbReference type="CDD" id="cd03894">
    <property type="entry name" value="M20_ArgE"/>
    <property type="match status" value="1"/>
</dbReference>
<keyword evidence="3" id="KW-0963">Cytoplasm</keyword>
<dbReference type="PANTHER" id="PTHR43808:SF31">
    <property type="entry name" value="N-ACETYL-L-CITRULLINE DEACETYLASE"/>
    <property type="match status" value="1"/>
</dbReference>
<reference evidence="11" key="2">
    <citation type="submission" date="2020-09" db="EMBL/GenBank/DDBJ databases">
        <authorList>
            <person name="Sun Q."/>
            <person name="Zhou Y."/>
        </authorList>
    </citation>
    <scope>NUCLEOTIDE SEQUENCE</scope>
    <source>
        <strain evidence="11">CGMCC 1.15880</strain>
    </source>
</reference>
<proteinExistence type="inferred from homology"/>
<keyword evidence="9" id="KW-0170">Cobalt</keyword>
<evidence type="ECO:0000256" key="3">
    <source>
        <dbReference type="ARBA" id="ARBA00022490"/>
    </source>
</evidence>
<comment type="similarity">
    <text evidence="2">Belongs to the peptidase M20A family. ArgE subfamily.</text>
</comment>
<dbReference type="PANTHER" id="PTHR43808">
    <property type="entry name" value="ACETYLORNITHINE DEACETYLASE"/>
    <property type="match status" value="1"/>
</dbReference>
<keyword evidence="8" id="KW-0862">Zinc</keyword>
<keyword evidence="7" id="KW-0378">Hydrolase</keyword>
<accession>A0A916QQ37</accession>
<dbReference type="NCBIfam" id="TIGR01892">
    <property type="entry name" value="AcOrn-deacetyl"/>
    <property type="match status" value="1"/>
</dbReference>
<evidence type="ECO:0000256" key="7">
    <source>
        <dbReference type="ARBA" id="ARBA00022801"/>
    </source>
</evidence>
<dbReference type="InterPro" id="IPR036264">
    <property type="entry name" value="Bact_exopeptidase_dim_dom"/>
</dbReference>
<evidence type="ECO:0000259" key="10">
    <source>
        <dbReference type="Pfam" id="PF07687"/>
    </source>
</evidence>
<evidence type="ECO:0000256" key="6">
    <source>
        <dbReference type="ARBA" id="ARBA00022723"/>
    </source>
</evidence>
<keyword evidence="4" id="KW-0055">Arginine biosynthesis</keyword>
<dbReference type="InterPro" id="IPR050072">
    <property type="entry name" value="Peptidase_M20A"/>
</dbReference>
<dbReference type="SUPFAM" id="SSF53187">
    <property type="entry name" value="Zn-dependent exopeptidases"/>
    <property type="match status" value="1"/>
</dbReference>
<dbReference type="InterPro" id="IPR002933">
    <property type="entry name" value="Peptidase_M20"/>
</dbReference>
<dbReference type="SUPFAM" id="SSF55031">
    <property type="entry name" value="Bacterial exopeptidase dimerisation domain"/>
    <property type="match status" value="1"/>
</dbReference>
<dbReference type="Gene3D" id="3.40.630.10">
    <property type="entry name" value="Zn peptidases"/>
    <property type="match status" value="1"/>
</dbReference>
<organism evidence="11 12">
    <name type="scientific">Neptunicoccus cionae</name>
    <dbReference type="NCBI Taxonomy" id="2035344"/>
    <lineage>
        <taxon>Bacteria</taxon>
        <taxon>Pseudomonadati</taxon>
        <taxon>Pseudomonadota</taxon>
        <taxon>Alphaproteobacteria</taxon>
        <taxon>Rhodobacterales</taxon>
        <taxon>Paracoccaceae</taxon>
        <taxon>Neptunicoccus</taxon>
    </lineage>
</organism>
<evidence type="ECO:0000313" key="12">
    <source>
        <dbReference type="Proteomes" id="UP000628017"/>
    </source>
</evidence>
<keyword evidence="12" id="KW-1185">Reference proteome</keyword>
<keyword evidence="6" id="KW-0479">Metal-binding</keyword>
<evidence type="ECO:0000256" key="4">
    <source>
        <dbReference type="ARBA" id="ARBA00022571"/>
    </source>
</evidence>
<sequence length="384" mass="41284">MADTYTPREMLEKLVGFDTVSQRSNLELISFVEDYLTSHGVESTRVYNEAGDKANLYAHIGPMDPGGVILSGHTDVVPVEGQNWSTDPFALTEKDGKLFGRGSCDMKGFLAIALAYVPQMLAAGLKTPIQLALSYDEEVGCEGVIPMVKELAGKMPKADICIVGEPSLMKVVTGHKGGIGFETEVTGYEVHSSLAHKGVSAIMTAATLVEWHNHKNADAVASQDPDCIFEPPFSTYHVGIINGGTAGNITAKTCRFINDFRLLPGVDVSQAANEYRAYAANLEAKIKAVRPEAGIRITRQYDMPGLAPEKNGKAEALARRLTGDNSSNVVSYGTEAGHFQAEGISTIICGPGSIEQAHQADEYISIDQLDQAARFMRDLINALS</sequence>
<dbReference type="RefSeq" id="WP_188670292.1">
    <property type="nucleotide sequence ID" value="NZ_BMKA01000001.1"/>
</dbReference>
<dbReference type="PROSITE" id="PS00759">
    <property type="entry name" value="ARGE_DAPE_CPG2_2"/>
    <property type="match status" value="1"/>
</dbReference>
<protein>
    <submittedName>
        <fullName evidence="11">Acetylornithine deacetylase</fullName>
    </submittedName>
</protein>
<dbReference type="NCBIfam" id="NF005710">
    <property type="entry name" value="PRK07522.1"/>
    <property type="match status" value="1"/>
</dbReference>
<dbReference type="GO" id="GO:0008777">
    <property type="term" value="F:acetylornithine deacetylase activity"/>
    <property type="evidence" value="ECO:0007669"/>
    <property type="project" value="TreeGrafter"/>
</dbReference>
<evidence type="ECO:0000313" key="11">
    <source>
        <dbReference type="EMBL" id="GGA06859.1"/>
    </source>
</evidence>
<feature type="domain" description="Peptidase M20 dimerisation" evidence="10">
    <location>
        <begin position="173"/>
        <end position="283"/>
    </location>
</feature>
<dbReference type="Pfam" id="PF07687">
    <property type="entry name" value="M20_dimer"/>
    <property type="match status" value="1"/>
</dbReference>
<dbReference type="Gene3D" id="3.30.70.360">
    <property type="match status" value="1"/>
</dbReference>
<dbReference type="AlphaFoldDB" id="A0A916QQ37"/>
<comment type="cofactor">
    <cofactor evidence="1">
        <name>Zn(2+)</name>
        <dbReference type="ChEBI" id="CHEBI:29105"/>
    </cofactor>
</comment>
<evidence type="ECO:0000256" key="1">
    <source>
        <dbReference type="ARBA" id="ARBA00001947"/>
    </source>
</evidence>
<dbReference type="Proteomes" id="UP000628017">
    <property type="component" value="Unassembled WGS sequence"/>
</dbReference>
<dbReference type="EMBL" id="BMKA01000001">
    <property type="protein sequence ID" value="GGA06859.1"/>
    <property type="molecule type" value="Genomic_DNA"/>
</dbReference>
<evidence type="ECO:0000256" key="9">
    <source>
        <dbReference type="ARBA" id="ARBA00023285"/>
    </source>
</evidence>
<comment type="caution">
    <text evidence="11">The sequence shown here is derived from an EMBL/GenBank/DDBJ whole genome shotgun (WGS) entry which is preliminary data.</text>
</comment>
<dbReference type="InterPro" id="IPR001261">
    <property type="entry name" value="ArgE/DapE_CS"/>
</dbReference>
<keyword evidence="5" id="KW-0028">Amino-acid biosynthesis</keyword>
<dbReference type="GO" id="GO:0046872">
    <property type="term" value="F:metal ion binding"/>
    <property type="evidence" value="ECO:0007669"/>
    <property type="project" value="UniProtKB-KW"/>
</dbReference>